<evidence type="ECO:0000313" key="2">
    <source>
        <dbReference type="Proteomes" id="UP000235145"/>
    </source>
</evidence>
<accession>A0A9R1XGR6</accession>
<proteinExistence type="predicted"/>
<evidence type="ECO:0008006" key="3">
    <source>
        <dbReference type="Google" id="ProtNLM"/>
    </source>
</evidence>
<dbReference type="AlphaFoldDB" id="A0A9R1XGR6"/>
<dbReference type="Proteomes" id="UP000235145">
    <property type="component" value="Unassembled WGS sequence"/>
</dbReference>
<organism evidence="1 2">
    <name type="scientific">Lactuca sativa</name>
    <name type="common">Garden lettuce</name>
    <dbReference type="NCBI Taxonomy" id="4236"/>
    <lineage>
        <taxon>Eukaryota</taxon>
        <taxon>Viridiplantae</taxon>
        <taxon>Streptophyta</taxon>
        <taxon>Embryophyta</taxon>
        <taxon>Tracheophyta</taxon>
        <taxon>Spermatophyta</taxon>
        <taxon>Magnoliopsida</taxon>
        <taxon>eudicotyledons</taxon>
        <taxon>Gunneridae</taxon>
        <taxon>Pentapetalae</taxon>
        <taxon>asterids</taxon>
        <taxon>campanulids</taxon>
        <taxon>Asterales</taxon>
        <taxon>Asteraceae</taxon>
        <taxon>Cichorioideae</taxon>
        <taxon>Cichorieae</taxon>
        <taxon>Lactucinae</taxon>
        <taxon>Lactuca</taxon>
    </lineage>
</organism>
<gene>
    <name evidence="1" type="ORF">LSAT_V11C500238820</name>
</gene>
<comment type="caution">
    <text evidence="1">The sequence shown here is derived from an EMBL/GenBank/DDBJ whole genome shotgun (WGS) entry which is preliminary data.</text>
</comment>
<keyword evidence="2" id="KW-1185">Reference proteome</keyword>
<sequence>MRGITDDVQSTYVEGWYILDGPMIVNDVCSRAKILIRRYCFSKFILTKHLTRFWIKGFMKSARASILINGVPTREFLMEKVLRQGDPLSPFLFITAMEGFNVALKSACNKVLKLNFNKSRVFGVGSTLAETTWWVSTFGCEPTCLPFTYIGNNWKPIIGKYMSKLTVWKSKTLSFKGGLTLIMVILGNLPTYYLSLFVAPVGLLDQLEEIRIDFLWGGVDGASKFSITTKDEGRLGVGSIKALNIVLIWRLSSNVALLWSQDISSIQNLHSRHVE</sequence>
<dbReference type="PANTHER" id="PTHR33116:SF79">
    <property type="entry name" value="REVERSE TRANSCRIPTASE DOMAIN, ZINC FINGER, CCHC-TYPE-RELATED"/>
    <property type="match status" value="1"/>
</dbReference>
<evidence type="ECO:0000313" key="1">
    <source>
        <dbReference type="EMBL" id="KAJ0207362.1"/>
    </source>
</evidence>
<name>A0A9R1XGR6_LACSA</name>
<dbReference type="PANTHER" id="PTHR33116">
    <property type="entry name" value="REVERSE TRANSCRIPTASE ZINC-BINDING DOMAIN-CONTAINING PROTEIN-RELATED-RELATED"/>
    <property type="match status" value="1"/>
</dbReference>
<reference evidence="1 2" key="1">
    <citation type="journal article" date="2017" name="Nat. Commun.">
        <title>Genome assembly with in vitro proximity ligation data and whole-genome triplication in lettuce.</title>
        <authorList>
            <person name="Reyes-Chin-Wo S."/>
            <person name="Wang Z."/>
            <person name="Yang X."/>
            <person name="Kozik A."/>
            <person name="Arikit S."/>
            <person name="Song C."/>
            <person name="Xia L."/>
            <person name="Froenicke L."/>
            <person name="Lavelle D.O."/>
            <person name="Truco M.J."/>
            <person name="Xia R."/>
            <person name="Zhu S."/>
            <person name="Xu C."/>
            <person name="Xu H."/>
            <person name="Xu X."/>
            <person name="Cox K."/>
            <person name="Korf I."/>
            <person name="Meyers B.C."/>
            <person name="Michelmore R.W."/>
        </authorList>
    </citation>
    <scope>NUCLEOTIDE SEQUENCE [LARGE SCALE GENOMIC DNA]</scope>
    <source>
        <strain evidence="2">cv. Salinas</strain>
        <tissue evidence="1">Seedlings</tissue>
    </source>
</reference>
<protein>
    <recommendedName>
        <fullName evidence="3">Reverse transcriptase domain-containing protein</fullName>
    </recommendedName>
</protein>
<dbReference type="EMBL" id="NBSK02000005">
    <property type="protein sequence ID" value="KAJ0207362.1"/>
    <property type="molecule type" value="Genomic_DNA"/>
</dbReference>